<feature type="region of interest" description="Disordered" evidence="1">
    <location>
        <begin position="51"/>
        <end position="76"/>
    </location>
</feature>
<reference evidence="3 4" key="1">
    <citation type="journal article" date="2005" name="DNA Res.">
        <title>Complete genome sequence of the facultative anaerobic magnetotactic bacterium Magnetospirillum sp. strain AMB-1.</title>
        <authorList>
            <person name="Matsunaga T."/>
            <person name="Okamura Y."/>
            <person name="Fukuda Y."/>
            <person name="Wahyudi A.T."/>
            <person name="Murase Y."/>
            <person name="Takeyama H."/>
        </authorList>
    </citation>
    <scope>NUCLEOTIDE SEQUENCE [LARGE SCALE GENOMIC DNA]</scope>
    <source>
        <strain evidence="4">ATCC 700264 / AMB-1</strain>
    </source>
</reference>
<dbReference type="AlphaFoldDB" id="Q2W036"/>
<sequence length="208" mass="22205">MMRPLALLAALTLAAAALPASAQMRQPGRPAQEPSAGNGELSERLLLLPPAGWQEGGTSRGGNALTTQLFPPGQNSEKWDQMLSIQVMGDSKADARDHIQRIVEASRANCEASGPSPVTEGNSNGYPVSTLTVTCTKGRQSGLGGLVAVKAIRGNQALYVVQRIWRGQPFERNSTAPVPPDMLKEWSQFLRGVAVCDEADPQRHPCPK</sequence>
<accession>Q2W036</accession>
<dbReference type="HOGENOM" id="CLU_112042_0_0_5"/>
<proteinExistence type="predicted"/>
<evidence type="ECO:0000313" key="4">
    <source>
        <dbReference type="Proteomes" id="UP000007058"/>
    </source>
</evidence>
<evidence type="ECO:0000256" key="2">
    <source>
        <dbReference type="SAM" id="SignalP"/>
    </source>
</evidence>
<feature type="compositionally biased region" description="Polar residues" evidence="1">
    <location>
        <begin position="64"/>
        <end position="76"/>
    </location>
</feature>
<dbReference type="EMBL" id="AP007255">
    <property type="protein sequence ID" value="BAE52789.1"/>
    <property type="molecule type" value="Genomic_DNA"/>
</dbReference>
<evidence type="ECO:0000256" key="1">
    <source>
        <dbReference type="SAM" id="MobiDB-lite"/>
    </source>
</evidence>
<protein>
    <submittedName>
        <fullName evidence="3">Uncharacterized protein</fullName>
    </submittedName>
</protein>
<dbReference type="RefSeq" id="WP_011386339.1">
    <property type="nucleotide sequence ID" value="NC_007626.1"/>
</dbReference>
<evidence type="ECO:0000313" key="3">
    <source>
        <dbReference type="EMBL" id="BAE52789.1"/>
    </source>
</evidence>
<keyword evidence="2" id="KW-0732">Signal</keyword>
<feature type="chain" id="PRO_5004217793" evidence="2">
    <location>
        <begin position="23"/>
        <end position="208"/>
    </location>
</feature>
<gene>
    <name evidence="3" type="ordered locus">amb3985</name>
</gene>
<dbReference type="KEGG" id="mag:amb3985"/>
<feature type="signal peptide" evidence="2">
    <location>
        <begin position="1"/>
        <end position="22"/>
    </location>
</feature>
<dbReference type="Proteomes" id="UP000007058">
    <property type="component" value="Chromosome"/>
</dbReference>
<organism evidence="3 4">
    <name type="scientific">Paramagnetospirillum magneticum (strain ATCC 700264 / AMB-1)</name>
    <name type="common">Magnetospirillum magneticum</name>
    <dbReference type="NCBI Taxonomy" id="342108"/>
    <lineage>
        <taxon>Bacteria</taxon>
        <taxon>Pseudomonadati</taxon>
        <taxon>Pseudomonadota</taxon>
        <taxon>Alphaproteobacteria</taxon>
        <taxon>Rhodospirillales</taxon>
        <taxon>Magnetospirillaceae</taxon>
        <taxon>Paramagnetospirillum</taxon>
    </lineage>
</organism>
<keyword evidence="4" id="KW-1185">Reference proteome</keyword>
<dbReference type="OrthoDB" id="6116092at2"/>
<name>Q2W036_PARM1</name>